<evidence type="ECO:0000256" key="1">
    <source>
        <dbReference type="ARBA" id="ARBA00004370"/>
    </source>
</evidence>
<dbReference type="Proteomes" id="UP000070467">
    <property type="component" value="Unassembled WGS sequence"/>
</dbReference>
<evidence type="ECO:0000256" key="6">
    <source>
        <dbReference type="ARBA" id="ARBA00023310"/>
    </source>
</evidence>
<dbReference type="Gene3D" id="1.10.520.20">
    <property type="entry name" value="N-terminal domain of the delta subunit of the F1F0-ATP synthase"/>
    <property type="match status" value="1"/>
</dbReference>
<dbReference type="EMBL" id="LSDB01000063">
    <property type="protein sequence ID" value="KXB55819.1"/>
    <property type="molecule type" value="Genomic_DNA"/>
</dbReference>
<comment type="function">
    <text evidence="7">This protein is part of the stalk that links CF(0) to CF(1). It either transmits conformational changes from CF(0) to CF(1) or is implicated in proton conduction.</text>
</comment>
<dbReference type="HAMAP" id="MF_01416">
    <property type="entry name" value="ATP_synth_delta_bact"/>
    <property type="match status" value="1"/>
</dbReference>
<reference evidence="8 9" key="1">
    <citation type="submission" date="2016-01" db="EMBL/GenBank/DDBJ databases">
        <authorList>
            <person name="Mitreva M."/>
            <person name="Pepin K.H."/>
            <person name="Mihindukulasuriya K.A."/>
            <person name="Fulton R."/>
            <person name="Fronick C."/>
            <person name="O'Laughlin M."/>
            <person name="Miner T."/>
            <person name="Herter B."/>
            <person name="Rosa B.A."/>
            <person name="Cordes M."/>
            <person name="Tomlinson C."/>
            <person name="Wollam A."/>
            <person name="Palsikar V.B."/>
            <person name="Mardis E.R."/>
            <person name="Wilson R.K."/>
        </authorList>
    </citation>
    <scope>NUCLEOTIDE SEQUENCE [LARGE SCALE GENOMIC DNA]</scope>
    <source>
        <strain evidence="8 9">KA00071</strain>
    </source>
</reference>
<keyword evidence="7" id="KW-1003">Cell membrane</keyword>
<evidence type="ECO:0000256" key="4">
    <source>
        <dbReference type="ARBA" id="ARBA00023065"/>
    </source>
</evidence>
<keyword evidence="6 7" id="KW-0066">ATP synthesis</keyword>
<proteinExistence type="inferred from homology"/>
<evidence type="ECO:0000313" key="9">
    <source>
        <dbReference type="Proteomes" id="UP000070467"/>
    </source>
</evidence>
<dbReference type="PANTHER" id="PTHR11910">
    <property type="entry name" value="ATP SYNTHASE DELTA CHAIN"/>
    <property type="match status" value="1"/>
</dbReference>
<keyword evidence="7" id="KW-0139">CF(1)</keyword>
<keyword evidence="4 7" id="KW-0406">Ion transport</keyword>
<dbReference type="Pfam" id="PF00213">
    <property type="entry name" value="OSCP"/>
    <property type="match status" value="1"/>
</dbReference>
<dbReference type="SUPFAM" id="SSF47928">
    <property type="entry name" value="N-terminal domain of the delta subunit of the F1F0-ATP synthase"/>
    <property type="match status" value="1"/>
</dbReference>
<evidence type="ECO:0000256" key="3">
    <source>
        <dbReference type="ARBA" id="ARBA00022781"/>
    </source>
</evidence>
<comment type="subcellular location">
    <subcellularLocation>
        <location evidence="7">Cell membrane</location>
        <topology evidence="7">Peripheral membrane protein</topology>
    </subcellularLocation>
    <subcellularLocation>
        <location evidence="1">Membrane</location>
    </subcellularLocation>
</comment>
<accession>A0ABR5TKJ3</accession>
<dbReference type="InterPro" id="IPR026015">
    <property type="entry name" value="ATP_synth_OSCP/delta_N_sf"/>
</dbReference>
<keyword evidence="2 7" id="KW-0813">Transport</keyword>
<evidence type="ECO:0000313" key="8">
    <source>
        <dbReference type="EMBL" id="KXB55819.1"/>
    </source>
</evidence>
<protein>
    <recommendedName>
        <fullName evidence="7">ATP synthase subunit delta</fullName>
    </recommendedName>
    <alternativeName>
        <fullName evidence="7">ATP synthase F(1) sector subunit delta</fullName>
    </alternativeName>
    <alternativeName>
        <fullName evidence="7">F-type ATPase subunit delta</fullName>
        <shortName evidence="7">F-ATPase subunit delta</shortName>
    </alternativeName>
</protein>
<keyword evidence="9" id="KW-1185">Reference proteome</keyword>
<evidence type="ECO:0000256" key="5">
    <source>
        <dbReference type="ARBA" id="ARBA00023136"/>
    </source>
</evidence>
<dbReference type="RefSeq" id="WP_066130939.1">
    <property type="nucleotide sequence ID" value="NZ_KQ959906.1"/>
</dbReference>
<name>A0ABR5TKJ3_9BACL</name>
<evidence type="ECO:0000256" key="2">
    <source>
        <dbReference type="ARBA" id="ARBA00022448"/>
    </source>
</evidence>
<dbReference type="NCBIfam" id="TIGR01145">
    <property type="entry name" value="ATP_synt_delta"/>
    <property type="match status" value="1"/>
</dbReference>
<organism evidence="8 9">
    <name type="scientific">Gemelliphila asaccharolytica</name>
    <dbReference type="NCBI Taxonomy" id="502393"/>
    <lineage>
        <taxon>Bacteria</taxon>
        <taxon>Bacillati</taxon>
        <taxon>Bacillota</taxon>
        <taxon>Bacilli</taxon>
        <taxon>Bacillales</taxon>
        <taxon>Gemellaceae</taxon>
        <taxon>Gemelliphila</taxon>
    </lineage>
</organism>
<comment type="function">
    <text evidence="7">F(1)F(0) ATP synthase produces ATP from ADP in the presence of a proton or sodium gradient. F-type ATPases consist of two structural domains, F(1) containing the extramembraneous catalytic core and F(0) containing the membrane proton channel, linked together by a central stalk and a peripheral stalk. During catalysis, ATP synthesis in the catalytic domain of F(1) is coupled via a rotary mechanism of the central stalk subunits to proton translocation.</text>
</comment>
<sequence length="179" mass="20087">MKRTVLANKIGKTLFNVAKEHNEVSLVDNDLTACLEAINTEASFITLMNNPNIKKETKCQIIDKAFKGVSKHVVNVIKILANNLKINIISEVVEVYKEISNIFSNKALVKVESVYNLSTEELEKLSGTIKDKLNVENVEIKNEVDKSLIGGLKISYNGKIIDTSIKTRINEIKRKMLNI</sequence>
<dbReference type="PRINTS" id="PR00125">
    <property type="entry name" value="ATPASEDELTA"/>
</dbReference>
<dbReference type="InterPro" id="IPR000711">
    <property type="entry name" value="ATPase_OSCP/dsu"/>
</dbReference>
<keyword evidence="5 7" id="KW-0472">Membrane</keyword>
<comment type="caution">
    <text evidence="8">The sequence shown here is derived from an EMBL/GenBank/DDBJ whole genome shotgun (WGS) entry which is preliminary data.</text>
</comment>
<evidence type="ECO:0000256" key="7">
    <source>
        <dbReference type="HAMAP-Rule" id="MF_01416"/>
    </source>
</evidence>
<gene>
    <name evidence="7" type="primary">atpH</name>
    <name evidence="8" type="ORF">HMPREF1871_01141</name>
</gene>
<keyword evidence="3 7" id="KW-0375">Hydrogen ion transport</keyword>
<comment type="similarity">
    <text evidence="7">Belongs to the ATPase delta chain family.</text>
</comment>